<keyword evidence="2" id="KW-1185">Reference proteome</keyword>
<name>A0ACB7Z3E9_9ERIC</name>
<reference evidence="1 2" key="1">
    <citation type="journal article" date="2021" name="Hortic Res">
        <title>High-quality reference genome and annotation aids understanding of berry development for evergreen blueberry (Vaccinium darrowii).</title>
        <authorList>
            <person name="Yu J."/>
            <person name="Hulse-Kemp A.M."/>
            <person name="Babiker E."/>
            <person name="Staton M."/>
        </authorList>
    </citation>
    <scope>NUCLEOTIDE SEQUENCE [LARGE SCALE GENOMIC DNA]</scope>
    <source>
        <strain evidence="2">cv. NJ 8807/NJ 8810</strain>
        <tissue evidence="1">Young leaf</tissue>
    </source>
</reference>
<sequence length="239" mass="26087">MERRSILVLSMDKYVWLFFTAQMAQQSFVQNSPMMQSPYVAQSFRHQMAAPQLSQVLAPQYLRASNGFGGFSSFPQNFASHNTMSFASPRNMAPMTPFNGFTTTAYQMPAMIPSSSSCSVGGYDQPMGLYGDFSSTEPNHPQQWHFDSGAKHHSTNNWNNIDQPQPTPVTKGVLVGNGSKLLVTHTSITNPPAVRSSSFSSSISGLPNTSHQQQKSAAAVQCMAANIGHGSFDHSVQQQ</sequence>
<evidence type="ECO:0000313" key="2">
    <source>
        <dbReference type="Proteomes" id="UP000828048"/>
    </source>
</evidence>
<protein>
    <submittedName>
        <fullName evidence="1">Uncharacterized protein</fullName>
    </submittedName>
</protein>
<organism evidence="1 2">
    <name type="scientific">Vaccinium darrowii</name>
    <dbReference type="NCBI Taxonomy" id="229202"/>
    <lineage>
        <taxon>Eukaryota</taxon>
        <taxon>Viridiplantae</taxon>
        <taxon>Streptophyta</taxon>
        <taxon>Embryophyta</taxon>
        <taxon>Tracheophyta</taxon>
        <taxon>Spermatophyta</taxon>
        <taxon>Magnoliopsida</taxon>
        <taxon>eudicotyledons</taxon>
        <taxon>Gunneridae</taxon>
        <taxon>Pentapetalae</taxon>
        <taxon>asterids</taxon>
        <taxon>Ericales</taxon>
        <taxon>Ericaceae</taxon>
        <taxon>Vaccinioideae</taxon>
        <taxon>Vaccinieae</taxon>
        <taxon>Vaccinium</taxon>
    </lineage>
</organism>
<gene>
    <name evidence="1" type="ORF">Vadar_009551</name>
</gene>
<dbReference type="EMBL" id="CM037154">
    <property type="protein sequence ID" value="KAH7860116.1"/>
    <property type="molecule type" value="Genomic_DNA"/>
</dbReference>
<evidence type="ECO:0000313" key="1">
    <source>
        <dbReference type="EMBL" id="KAH7860116.1"/>
    </source>
</evidence>
<proteinExistence type="predicted"/>
<comment type="caution">
    <text evidence="1">The sequence shown here is derived from an EMBL/GenBank/DDBJ whole genome shotgun (WGS) entry which is preliminary data.</text>
</comment>
<accession>A0ACB7Z3E9</accession>
<dbReference type="Proteomes" id="UP000828048">
    <property type="component" value="Chromosome 4"/>
</dbReference>